<reference evidence="2 3" key="1">
    <citation type="journal article" date="2019" name="Int. J. Syst. Evol. Microbiol.">
        <title>The Global Catalogue of Microorganisms (GCM) 10K type strain sequencing project: providing services to taxonomists for standard genome sequencing and annotation.</title>
        <authorList>
            <consortium name="The Broad Institute Genomics Platform"/>
            <consortium name="The Broad Institute Genome Sequencing Center for Infectious Disease"/>
            <person name="Wu L."/>
            <person name="Ma J."/>
        </authorList>
    </citation>
    <scope>NUCLEOTIDE SEQUENCE [LARGE SCALE GENOMIC DNA]</scope>
    <source>
        <strain evidence="2 3">JCM 4505</strain>
    </source>
</reference>
<dbReference type="Proteomes" id="UP001501867">
    <property type="component" value="Unassembled WGS sequence"/>
</dbReference>
<proteinExistence type="predicted"/>
<accession>A0ABN0V5W0</accession>
<feature type="coiled-coil region" evidence="1">
    <location>
        <begin position="2"/>
        <end position="36"/>
    </location>
</feature>
<dbReference type="RefSeq" id="WP_344153863.1">
    <property type="nucleotide sequence ID" value="NZ_BAAABV010000010.1"/>
</dbReference>
<keyword evidence="1" id="KW-0175">Coiled coil</keyword>
<protein>
    <recommendedName>
        <fullName evidence="4">SMC-Scp complex subunit ScpB</fullName>
    </recommendedName>
</protein>
<evidence type="ECO:0000313" key="2">
    <source>
        <dbReference type="EMBL" id="GAA0276924.1"/>
    </source>
</evidence>
<evidence type="ECO:0008006" key="4">
    <source>
        <dbReference type="Google" id="ProtNLM"/>
    </source>
</evidence>
<comment type="caution">
    <text evidence="2">The sequence shown here is derived from an EMBL/GenBank/DDBJ whole genome shotgun (WGS) entry which is preliminary data.</text>
</comment>
<keyword evidence="3" id="KW-1185">Reference proteome</keyword>
<name>A0ABN0V5W0_9ACTN</name>
<dbReference type="EMBL" id="BAAABV010000010">
    <property type="protein sequence ID" value="GAA0276924.1"/>
    <property type="molecule type" value="Genomic_DNA"/>
</dbReference>
<sequence length="162" mass="16923">MLGLLEARESAAREVIERLREEADRVLAELGEAEAGLERLVIARETVAEVLGGPAAQMGETAGSYADAGPMGVMVVPHRREGLSARVLPEEYQRLFAVLVAGAAGGPMRARDLTVALGREAMPAKIECVRSMAKRLVARGWAVADQGLFTVAAGSGAGSALV</sequence>
<organism evidence="2 3">
    <name type="scientific">Streptomyces polychromogenes</name>
    <dbReference type="NCBI Taxonomy" id="67342"/>
    <lineage>
        <taxon>Bacteria</taxon>
        <taxon>Bacillati</taxon>
        <taxon>Actinomycetota</taxon>
        <taxon>Actinomycetes</taxon>
        <taxon>Kitasatosporales</taxon>
        <taxon>Streptomycetaceae</taxon>
        <taxon>Streptomyces</taxon>
    </lineage>
</organism>
<evidence type="ECO:0000313" key="3">
    <source>
        <dbReference type="Proteomes" id="UP001501867"/>
    </source>
</evidence>
<gene>
    <name evidence="2" type="ORF">GCM10010302_13210</name>
</gene>
<evidence type="ECO:0000256" key="1">
    <source>
        <dbReference type="SAM" id="Coils"/>
    </source>
</evidence>